<keyword evidence="3" id="KW-1185">Reference proteome</keyword>
<sequence length="223" mass="25754">MKIARPTRSKIEIPNKFRFDPQKTISTRNYRTKSNCRSNLVYQRKFAAIIHEIADQIGRKSHSQPSSVKTAEQLGRKTYFYPPSIQNDRLRLALEEQRKQQISHFREQTRIVYESLLTMTATGRFVNKILSFIVFTLLDILDFLLCYIYKILDYLIEAESKPCYCSSAKEAITSSGKILVSEHGESKIVRLTSTKLQLEEISNTLYTRPSLLSEVSKSSSDEL</sequence>
<organism evidence="2 3">
    <name type="scientific">Forsythia ovata</name>
    <dbReference type="NCBI Taxonomy" id="205694"/>
    <lineage>
        <taxon>Eukaryota</taxon>
        <taxon>Viridiplantae</taxon>
        <taxon>Streptophyta</taxon>
        <taxon>Embryophyta</taxon>
        <taxon>Tracheophyta</taxon>
        <taxon>Spermatophyta</taxon>
        <taxon>Magnoliopsida</taxon>
        <taxon>eudicotyledons</taxon>
        <taxon>Gunneridae</taxon>
        <taxon>Pentapetalae</taxon>
        <taxon>asterids</taxon>
        <taxon>lamiids</taxon>
        <taxon>Lamiales</taxon>
        <taxon>Oleaceae</taxon>
        <taxon>Forsythieae</taxon>
        <taxon>Forsythia</taxon>
    </lineage>
</organism>
<evidence type="ECO:0000313" key="3">
    <source>
        <dbReference type="Proteomes" id="UP001604277"/>
    </source>
</evidence>
<comment type="caution">
    <text evidence="2">The sequence shown here is derived from an EMBL/GenBank/DDBJ whole genome shotgun (WGS) entry which is preliminary data.</text>
</comment>
<keyword evidence="1" id="KW-1133">Transmembrane helix</keyword>
<keyword evidence="1" id="KW-0812">Transmembrane</keyword>
<dbReference type="GO" id="GO:0016787">
    <property type="term" value="F:hydrolase activity"/>
    <property type="evidence" value="ECO:0007669"/>
    <property type="project" value="UniProtKB-KW"/>
</dbReference>
<dbReference type="EMBL" id="JBFOLJ010000011">
    <property type="protein sequence ID" value="KAL2496755.1"/>
    <property type="molecule type" value="Genomic_DNA"/>
</dbReference>
<accession>A0ABD1S7Y4</accession>
<reference evidence="3" key="1">
    <citation type="submission" date="2024-07" db="EMBL/GenBank/DDBJ databases">
        <title>Two chromosome-level genome assemblies of Korean endemic species Abeliophyllum distichum and Forsythia ovata (Oleaceae).</title>
        <authorList>
            <person name="Jang H."/>
        </authorList>
    </citation>
    <scope>NUCLEOTIDE SEQUENCE [LARGE SCALE GENOMIC DNA]</scope>
</reference>
<evidence type="ECO:0000313" key="2">
    <source>
        <dbReference type="EMBL" id="KAL2496755.1"/>
    </source>
</evidence>
<gene>
    <name evidence="2" type="ORF">Fot_40512</name>
</gene>
<protein>
    <submittedName>
        <fullName evidence="2">AB hydrolase-1 domain-containing protein</fullName>
    </submittedName>
</protein>
<dbReference type="Proteomes" id="UP001604277">
    <property type="component" value="Unassembled WGS sequence"/>
</dbReference>
<dbReference type="AlphaFoldDB" id="A0ABD1S7Y4"/>
<keyword evidence="2" id="KW-0378">Hydrolase</keyword>
<proteinExistence type="predicted"/>
<evidence type="ECO:0000256" key="1">
    <source>
        <dbReference type="SAM" id="Phobius"/>
    </source>
</evidence>
<feature type="transmembrane region" description="Helical" evidence="1">
    <location>
        <begin position="129"/>
        <end position="152"/>
    </location>
</feature>
<keyword evidence="1" id="KW-0472">Membrane</keyword>
<name>A0ABD1S7Y4_9LAMI</name>